<evidence type="ECO:0000256" key="3">
    <source>
        <dbReference type="ARBA" id="ARBA00018672"/>
    </source>
</evidence>
<dbReference type="PRINTS" id="PR00344">
    <property type="entry name" value="BCTRLSENSOR"/>
</dbReference>
<comment type="catalytic activity">
    <reaction evidence="1">
        <text>ATP + protein L-histidine = ADP + protein N-phospho-L-histidine.</text>
        <dbReference type="EC" id="2.7.13.3"/>
    </reaction>
</comment>
<feature type="transmembrane region" description="Helical" evidence="10">
    <location>
        <begin position="376"/>
        <end position="400"/>
    </location>
</feature>
<feature type="domain" description="Histidine kinase" evidence="11">
    <location>
        <begin position="431"/>
        <end position="648"/>
    </location>
</feature>
<dbReference type="InterPro" id="IPR003661">
    <property type="entry name" value="HisK_dim/P_dom"/>
</dbReference>
<feature type="transmembrane region" description="Helical" evidence="10">
    <location>
        <begin position="324"/>
        <end position="341"/>
    </location>
</feature>
<feature type="modified residue" description="4-aspartylphosphate" evidence="9">
    <location>
        <position position="778"/>
    </location>
</feature>
<evidence type="ECO:0000256" key="10">
    <source>
        <dbReference type="SAM" id="Phobius"/>
    </source>
</evidence>
<dbReference type="SUPFAM" id="SSF47384">
    <property type="entry name" value="Homodimeric domain of signal transducing histidine kinase"/>
    <property type="match status" value="2"/>
</dbReference>
<gene>
    <name evidence="13" type="ORF">J2Z44_000689</name>
</gene>
<evidence type="ECO:0000256" key="2">
    <source>
        <dbReference type="ARBA" id="ARBA00012438"/>
    </source>
</evidence>
<dbReference type="InterPro" id="IPR004358">
    <property type="entry name" value="Sig_transdc_His_kin-like_C"/>
</dbReference>
<dbReference type="EMBL" id="JAGGLL010000004">
    <property type="protein sequence ID" value="MBP2020905.1"/>
    <property type="molecule type" value="Genomic_DNA"/>
</dbReference>
<keyword evidence="7" id="KW-0902">Two-component regulatory system</keyword>
<dbReference type="InterPro" id="IPR011006">
    <property type="entry name" value="CheY-like_superfamily"/>
</dbReference>
<keyword evidence="10" id="KW-0472">Membrane</keyword>
<evidence type="ECO:0000256" key="5">
    <source>
        <dbReference type="ARBA" id="ARBA00022679"/>
    </source>
</evidence>
<dbReference type="SMART" id="SM00448">
    <property type="entry name" value="REC"/>
    <property type="match status" value="1"/>
</dbReference>
<keyword evidence="4 9" id="KW-0597">Phosphoprotein</keyword>
<evidence type="ECO:0000259" key="12">
    <source>
        <dbReference type="PROSITE" id="PS50110"/>
    </source>
</evidence>
<reference evidence="13 14" key="1">
    <citation type="submission" date="2021-03" db="EMBL/GenBank/DDBJ databases">
        <title>Genomic Encyclopedia of Type Strains, Phase IV (KMG-IV): sequencing the most valuable type-strain genomes for metagenomic binning, comparative biology and taxonomic classification.</title>
        <authorList>
            <person name="Goeker M."/>
        </authorList>
    </citation>
    <scope>NUCLEOTIDE SEQUENCE [LARGE SCALE GENOMIC DNA]</scope>
    <source>
        <strain evidence="13 14">DSM 28650</strain>
    </source>
</reference>
<dbReference type="PROSITE" id="PS50109">
    <property type="entry name" value="HIS_KIN"/>
    <property type="match status" value="2"/>
</dbReference>
<dbReference type="Pfam" id="PF00072">
    <property type="entry name" value="Response_reg"/>
    <property type="match status" value="1"/>
</dbReference>
<keyword evidence="10" id="KW-1133">Transmembrane helix</keyword>
<dbReference type="Proteomes" id="UP001519308">
    <property type="component" value="Unassembled WGS sequence"/>
</dbReference>
<evidence type="ECO:0000259" key="11">
    <source>
        <dbReference type="PROSITE" id="PS50109"/>
    </source>
</evidence>
<comment type="caution">
    <text evidence="13">The sequence shown here is derived from an EMBL/GenBank/DDBJ whole genome shotgun (WGS) entry which is preliminary data.</text>
</comment>
<evidence type="ECO:0000313" key="14">
    <source>
        <dbReference type="Proteomes" id="UP001519308"/>
    </source>
</evidence>
<dbReference type="RefSeq" id="WP_209649341.1">
    <property type="nucleotide sequence ID" value="NZ_JAGGLL010000004.1"/>
</dbReference>
<dbReference type="SMART" id="SM00388">
    <property type="entry name" value="HisKA"/>
    <property type="match status" value="2"/>
</dbReference>
<keyword evidence="10" id="KW-0812">Transmembrane</keyword>
<keyword evidence="5" id="KW-0808">Transferase</keyword>
<proteinExistence type="predicted"/>
<dbReference type="SUPFAM" id="SSF55874">
    <property type="entry name" value="ATPase domain of HSP90 chaperone/DNA topoisomerase II/histidine kinase"/>
    <property type="match status" value="2"/>
</dbReference>
<dbReference type="PANTHER" id="PTHR43047">
    <property type="entry name" value="TWO-COMPONENT HISTIDINE PROTEIN KINASE"/>
    <property type="match status" value="1"/>
</dbReference>
<protein>
    <recommendedName>
        <fullName evidence="3">Stage 0 sporulation protein A homolog</fullName>
        <ecNumber evidence="2">2.7.13.3</ecNumber>
    </recommendedName>
</protein>
<feature type="transmembrane region" description="Helical" evidence="10">
    <location>
        <begin position="203"/>
        <end position="222"/>
    </location>
</feature>
<feature type="domain" description="Histidine kinase" evidence="11">
    <location>
        <begin position="898"/>
        <end position="1119"/>
    </location>
</feature>
<evidence type="ECO:0000256" key="9">
    <source>
        <dbReference type="PROSITE-ProRule" id="PRU00169"/>
    </source>
</evidence>
<dbReference type="Pfam" id="PF00512">
    <property type="entry name" value="HisKA"/>
    <property type="match status" value="2"/>
</dbReference>
<dbReference type="InterPro" id="IPR036097">
    <property type="entry name" value="HisK_dim/P_sf"/>
</dbReference>
<dbReference type="Gene3D" id="3.30.565.10">
    <property type="entry name" value="Histidine kinase-like ATPase, C-terminal domain"/>
    <property type="match status" value="2"/>
</dbReference>
<name>A0ABS4JZF8_9CLOT</name>
<keyword evidence="6 13" id="KW-0418">Kinase</keyword>
<sequence length="1153" mass="131566">MMSKKVIKIKFVGLLVTTLIIFVFIIKGSINIDNTSKPVPKAENGVLDLRQWDFQEDGMVRLDGQWEFYENQILSPKDFENNIQSDFKYASIPGVFPNKGYGTYRVKLLFDDEVDLFSVKIDFIQSAYKLLANNHEVMLAGKVGESKEEMVPELAPKLGFFHVENREVYLTLQVSNFYNQYGFIDTILMGNSQQMKAYGDRKLAFDLFLFGCSVIAAIYSLGIFHIRRKDKASLYFALVCIIVAVRTVFVGEGFLMSLFPNFGYVISGKIKVWTFYIYIPFIVLFINHCYGNILEERFVKLSNWSIGIYTAIVLLLPYGLYLQYIIPFEILAIFMLIHIMIKISQLYFQKGQSEYIAVAGVFALFIARINDILYEYSIIITGSFAALGILAFILANYFVLAERQGMAFSKVEDTSESLKTLNKLKDEFLAVTSHELKTPLNGIIGLSETLVSSHDTKLSSNEIYDLNLINSSAKRLSNLVNDMLIFSSLKNNEIKLNKKPVNITKVVDIVIKFSEAYSNNKNVSIWNLLDMNTPMVFGDESRIQQIFHNLIGNAVKFTHEGQITVGYNKQGNFLQIYVEDTGIGIEEGKIGKIFNLYEQVEGISEKYGGTGLGLYITRKIVELHGGTIFATSKVGKGTKFVFTLPLCTQDSMETCVDCSSIGYLAEGINEHKIIERDDYRVSRVDDYKSNDLIYPNSLKSMEEHKRSINVGDYKEKHELSSEATRKHKILIVDDEYVNVKVLKNHFSSDDYMLLDAFNGKEALRIIEEHKDIDLVILDMMMPDLLGYEVCEIIRKSYSLFELPILIMTADSSLDNLILSFKSGANDYLKKPFNKYELNSRVNTLLTLKDSVTKALSLIDEITIANKQVENLSLNNEKNTKRVEELIEYENLRTEFFANISHELRTPLNVISSTIQLLLSLDKSRNLADEKIQYYFSIMNQNSLRLLRLINNLIDTTKVEGGYLNLNLCNDDIVYTIEEISQSVAEYIKTHEITLIFDTEVEEKIMAFDEEKIERIILNILSNSIKFTPKNGTIFVNIYDKEDFIEISIRDTGIGIPKDKLDFIFQRFAQVDKSITRQNEGSGIGLALVKSLVEMHGGWISANSEINKGSEFIITLPVKVLSEEEQKNNIISKEVAKSKYEERLYIEFSDIYTK</sequence>
<organism evidence="13 14">
    <name type="scientific">Clostridium punense</name>
    <dbReference type="NCBI Taxonomy" id="1054297"/>
    <lineage>
        <taxon>Bacteria</taxon>
        <taxon>Bacillati</taxon>
        <taxon>Bacillota</taxon>
        <taxon>Clostridia</taxon>
        <taxon>Eubacteriales</taxon>
        <taxon>Clostridiaceae</taxon>
        <taxon>Clostridium</taxon>
    </lineage>
</organism>
<feature type="transmembrane region" description="Helical" evidence="10">
    <location>
        <begin position="12"/>
        <end position="30"/>
    </location>
</feature>
<evidence type="ECO:0000313" key="13">
    <source>
        <dbReference type="EMBL" id="MBP2020905.1"/>
    </source>
</evidence>
<feature type="domain" description="Response regulatory" evidence="12">
    <location>
        <begin position="728"/>
        <end position="845"/>
    </location>
</feature>
<dbReference type="CDD" id="cd00082">
    <property type="entry name" value="HisKA"/>
    <property type="match status" value="2"/>
</dbReference>
<dbReference type="Gene3D" id="1.10.287.130">
    <property type="match status" value="2"/>
</dbReference>
<dbReference type="InterPro" id="IPR003594">
    <property type="entry name" value="HATPase_dom"/>
</dbReference>
<dbReference type="PROSITE" id="PS50110">
    <property type="entry name" value="RESPONSE_REGULATORY"/>
    <property type="match status" value="1"/>
</dbReference>
<dbReference type="Gene3D" id="3.40.50.2300">
    <property type="match status" value="1"/>
</dbReference>
<dbReference type="SMART" id="SM00387">
    <property type="entry name" value="HATPase_c"/>
    <property type="match status" value="2"/>
</dbReference>
<feature type="transmembrane region" description="Helical" evidence="10">
    <location>
        <begin position="275"/>
        <end position="294"/>
    </location>
</feature>
<feature type="transmembrane region" description="Helical" evidence="10">
    <location>
        <begin position="234"/>
        <end position="255"/>
    </location>
</feature>
<dbReference type="Pfam" id="PF02518">
    <property type="entry name" value="HATPase_c"/>
    <property type="match status" value="2"/>
</dbReference>
<evidence type="ECO:0000256" key="7">
    <source>
        <dbReference type="ARBA" id="ARBA00023012"/>
    </source>
</evidence>
<comment type="function">
    <text evidence="8">May play the central regulatory role in sporulation. It may be an element of the effector pathway responsible for the activation of sporulation genes in response to nutritional stress. Spo0A may act in concert with spo0H (a sigma factor) to control the expression of some genes that are critical to the sporulation process.</text>
</comment>
<dbReference type="Pfam" id="PF07695">
    <property type="entry name" value="7TMR-DISM_7TM"/>
    <property type="match status" value="1"/>
</dbReference>
<dbReference type="GO" id="GO:0016301">
    <property type="term" value="F:kinase activity"/>
    <property type="evidence" value="ECO:0007669"/>
    <property type="project" value="UniProtKB-KW"/>
</dbReference>
<evidence type="ECO:0000256" key="6">
    <source>
        <dbReference type="ARBA" id="ARBA00022777"/>
    </source>
</evidence>
<feature type="transmembrane region" description="Helical" evidence="10">
    <location>
        <begin position="301"/>
        <end position="318"/>
    </location>
</feature>
<evidence type="ECO:0000256" key="4">
    <source>
        <dbReference type="ARBA" id="ARBA00022553"/>
    </source>
</evidence>
<accession>A0ABS4JZF8</accession>
<dbReference type="InterPro" id="IPR011623">
    <property type="entry name" value="7TMR_DISM_rcpt_extracell_dom1"/>
</dbReference>
<keyword evidence="14" id="KW-1185">Reference proteome</keyword>
<dbReference type="CDD" id="cd16922">
    <property type="entry name" value="HATPase_EvgS-ArcB-TorS-like"/>
    <property type="match status" value="2"/>
</dbReference>
<dbReference type="InterPro" id="IPR005467">
    <property type="entry name" value="His_kinase_dom"/>
</dbReference>
<dbReference type="InterPro" id="IPR001789">
    <property type="entry name" value="Sig_transdc_resp-reg_receiver"/>
</dbReference>
<dbReference type="InterPro" id="IPR036890">
    <property type="entry name" value="HATPase_C_sf"/>
</dbReference>
<dbReference type="PANTHER" id="PTHR43047:SF71">
    <property type="entry name" value="HISTIDINE KINASE CONTAINING CHEY-HOMOLOGOUS RECEIVER DOMAIN-RELATED"/>
    <property type="match status" value="1"/>
</dbReference>
<dbReference type="SUPFAM" id="SSF52172">
    <property type="entry name" value="CheY-like"/>
    <property type="match status" value="1"/>
</dbReference>
<evidence type="ECO:0000256" key="8">
    <source>
        <dbReference type="ARBA" id="ARBA00024867"/>
    </source>
</evidence>
<evidence type="ECO:0000256" key="1">
    <source>
        <dbReference type="ARBA" id="ARBA00000085"/>
    </source>
</evidence>
<dbReference type="EC" id="2.7.13.3" evidence="2"/>